<dbReference type="AlphaFoldDB" id="A0A1J4RQ67"/>
<dbReference type="Proteomes" id="UP000182753">
    <property type="component" value="Unassembled WGS sequence"/>
</dbReference>
<feature type="transmembrane region" description="Helical" evidence="2">
    <location>
        <begin position="6"/>
        <end position="26"/>
    </location>
</feature>
<keyword evidence="2" id="KW-1133">Transmembrane helix</keyword>
<feature type="region of interest" description="Disordered" evidence="1">
    <location>
        <begin position="52"/>
        <end position="72"/>
    </location>
</feature>
<proteinExistence type="predicted"/>
<evidence type="ECO:0000313" key="3">
    <source>
        <dbReference type="EMBL" id="OIN89531.1"/>
    </source>
</evidence>
<organism evidence="3 4">
    <name type="scientific">Candidatus Berkelbacteria bacterium CG1_02_42_45</name>
    <dbReference type="NCBI Taxonomy" id="1805036"/>
    <lineage>
        <taxon>Bacteria</taxon>
        <taxon>Candidatus Berkelbacteria</taxon>
    </lineage>
</organism>
<feature type="compositionally biased region" description="Low complexity" evidence="1">
    <location>
        <begin position="56"/>
        <end position="69"/>
    </location>
</feature>
<comment type="caution">
    <text evidence="3">The sequence shown here is derived from an EMBL/GenBank/DDBJ whole genome shotgun (WGS) entry which is preliminary data.</text>
</comment>
<evidence type="ECO:0000256" key="2">
    <source>
        <dbReference type="SAM" id="Phobius"/>
    </source>
</evidence>
<accession>A0A1J4RQ67</accession>
<dbReference type="EMBL" id="MNUJ01000036">
    <property type="protein sequence ID" value="OIN89531.1"/>
    <property type="molecule type" value="Genomic_DNA"/>
</dbReference>
<keyword evidence="2" id="KW-0812">Transmembrane</keyword>
<name>A0A1J4RQ67_9BACT</name>
<sequence>MKTFWIVLITLIVTAGIIGGGGWWYMQAKAEKEKKSLQTQIDDLTKQVNGLKAGESSATSTSSSTVSSAKDSQTNLDSAEAVVKNFLDAKKTRSLENAKSYMTTAFYNSTNQEEFAGTSSPSMGRYTITKAEYLSTADLYKVTARVYQNLQNEEVGYSDNSYMVAVEGGKFLVNEVKEGEWTDTE</sequence>
<evidence type="ECO:0000256" key="1">
    <source>
        <dbReference type="SAM" id="MobiDB-lite"/>
    </source>
</evidence>
<gene>
    <name evidence="3" type="ORF">AUJ40_01735</name>
</gene>
<evidence type="ECO:0000313" key="4">
    <source>
        <dbReference type="Proteomes" id="UP000182753"/>
    </source>
</evidence>
<protein>
    <submittedName>
        <fullName evidence="3">Uncharacterized protein</fullName>
    </submittedName>
</protein>
<reference evidence="3 4" key="1">
    <citation type="journal article" date="2016" name="Environ. Microbiol.">
        <title>Genomic resolution of a cold subsurface aquifer community provides metabolic insights for novel microbes adapted to high CO concentrations.</title>
        <authorList>
            <person name="Probst A.J."/>
            <person name="Castelle C.J."/>
            <person name="Singh A."/>
            <person name="Brown C.T."/>
            <person name="Anantharaman K."/>
            <person name="Sharon I."/>
            <person name="Hug L.A."/>
            <person name="Burstein D."/>
            <person name="Emerson J.B."/>
            <person name="Thomas B.C."/>
            <person name="Banfield J.F."/>
        </authorList>
    </citation>
    <scope>NUCLEOTIDE SEQUENCE [LARGE SCALE GENOMIC DNA]</scope>
    <source>
        <strain evidence="3">CG1_02_42_45</strain>
    </source>
</reference>
<keyword evidence="2" id="KW-0472">Membrane</keyword>